<accession>A0A455T0U7</accession>
<dbReference type="HAMAP" id="MF_00984">
    <property type="entry name" value="SSB"/>
    <property type="match status" value="1"/>
</dbReference>
<dbReference type="Gene3D" id="2.40.50.140">
    <property type="entry name" value="Nucleic acid-binding proteins"/>
    <property type="match status" value="1"/>
</dbReference>
<sequence length="136" mass="15627">MLNKIMLIGNLGRDPELSYTDNGGTPFTRFSLAVSRTYKTPSGEKREETEWFNVVAWRSLAERCHRYLRKGSKVYVEGRVTQRKYTDRNGVERVAVDVIATDLRFLSPRPQEADVSDEFPTDSGDFLEDLDDSQPF</sequence>
<dbReference type="PROSITE" id="PS50935">
    <property type="entry name" value="SSB"/>
    <property type="match status" value="1"/>
</dbReference>
<dbReference type="InterPro" id="IPR012340">
    <property type="entry name" value="NA-bd_OB-fold"/>
</dbReference>
<dbReference type="NCBIfam" id="TIGR00621">
    <property type="entry name" value="ssb"/>
    <property type="match status" value="1"/>
</dbReference>
<evidence type="ECO:0000256" key="3">
    <source>
        <dbReference type="PIRNR" id="PIRNR002070"/>
    </source>
</evidence>
<gene>
    <name evidence="5" type="ORF">KTA_16770</name>
</gene>
<feature type="compositionally biased region" description="Acidic residues" evidence="4">
    <location>
        <begin position="114"/>
        <end position="136"/>
    </location>
</feature>
<evidence type="ECO:0000256" key="2">
    <source>
        <dbReference type="HAMAP-Rule" id="MF_00984"/>
    </source>
</evidence>
<reference evidence="5" key="1">
    <citation type="submission" date="2018-12" db="EMBL/GenBank/DDBJ databases">
        <title>Novel natural products biosynthetic potential of the class Ktedonobacteria.</title>
        <authorList>
            <person name="Zheng Y."/>
            <person name="Saitou A."/>
            <person name="Wang C.M."/>
            <person name="Toyoda A."/>
            <person name="Minakuchi Y."/>
            <person name="Sekiguchi Y."/>
            <person name="Ueda K."/>
            <person name="Takano H."/>
            <person name="Sakai Y."/>
            <person name="Yokota A."/>
            <person name="Yabe S."/>
        </authorList>
    </citation>
    <scope>NUCLEOTIDE SEQUENCE</scope>
    <source>
        <strain evidence="5">A3-2</strain>
    </source>
</reference>
<organism evidence="5">
    <name type="scientific">Thermogemmatispora argillosa</name>
    <dbReference type="NCBI Taxonomy" id="2045280"/>
    <lineage>
        <taxon>Bacteria</taxon>
        <taxon>Bacillati</taxon>
        <taxon>Chloroflexota</taxon>
        <taxon>Ktedonobacteria</taxon>
        <taxon>Thermogemmatisporales</taxon>
        <taxon>Thermogemmatisporaceae</taxon>
        <taxon>Thermogemmatispora</taxon>
    </lineage>
</organism>
<dbReference type="AlphaFoldDB" id="A0A455T0U7"/>
<evidence type="ECO:0000313" key="5">
    <source>
        <dbReference type="EMBL" id="BBH93478.1"/>
    </source>
</evidence>
<evidence type="ECO:0000256" key="1">
    <source>
        <dbReference type="ARBA" id="ARBA00023125"/>
    </source>
</evidence>
<dbReference type="PIRSF" id="PIRSF002070">
    <property type="entry name" value="SSB"/>
    <property type="match status" value="1"/>
</dbReference>
<dbReference type="SUPFAM" id="SSF50249">
    <property type="entry name" value="Nucleic acid-binding proteins"/>
    <property type="match status" value="1"/>
</dbReference>
<dbReference type="InterPro" id="IPR011344">
    <property type="entry name" value="ssDNA-bd"/>
</dbReference>
<feature type="region of interest" description="Disordered" evidence="4">
    <location>
        <begin position="109"/>
        <end position="136"/>
    </location>
</feature>
<comment type="caution">
    <text evidence="2">Lacks conserved residue(s) required for the propagation of feature annotation.</text>
</comment>
<dbReference type="InterPro" id="IPR000424">
    <property type="entry name" value="Primosome_PriB/ssb"/>
</dbReference>
<dbReference type="CDD" id="cd04496">
    <property type="entry name" value="SSB_OBF"/>
    <property type="match status" value="1"/>
</dbReference>
<dbReference type="PANTHER" id="PTHR10302:SF27">
    <property type="entry name" value="SINGLE-STRANDED DNA-BINDING PROTEIN"/>
    <property type="match status" value="1"/>
</dbReference>
<dbReference type="Pfam" id="PF00436">
    <property type="entry name" value="SSB"/>
    <property type="match status" value="1"/>
</dbReference>
<name>A0A455T0U7_9CHLR</name>
<comment type="subunit">
    <text evidence="2">Homotetramer.</text>
</comment>
<dbReference type="GO" id="GO:0003697">
    <property type="term" value="F:single-stranded DNA binding"/>
    <property type="evidence" value="ECO:0007669"/>
    <property type="project" value="UniProtKB-UniRule"/>
</dbReference>
<keyword evidence="1 2" id="KW-0238">DNA-binding</keyword>
<dbReference type="GO" id="GO:0006260">
    <property type="term" value="P:DNA replication"/>
    <property type="evidence" value="ECO:0007669"/>
    <property type="project" value="InterPro"/>
</dbReference>
<evidence type="ECO:0000256" key="4">
    <source>
        <dbReference type="SAM" id="MobiDB-lite"/>
    </source>
</evidence>
<protein>
    <recommendedName>
        <fullName evidence="2 3">Single-stranded DNA-binding protein</fullName>
        <shortName evidence="2">SSB</shortName>
    </recommendedName>
</protein>
<dbReference type="GO" id="GO:0009295">
    <property type="term" value="C:nucleoid"/>
    <property type="evidence" value="ECO:0007669"/>
    <property type="project" value="TreeGrafter"/>
</dbReference>
<dbReference type="PANTHER" id="PTHR10302">
    <property type="entry name" value="SINGLE-STRANDED DNA-BINDING PROTEIN"/>
    <property type="match status" value="1"/>
</dbReference>
<proteinExistence type="inferred from homology"/>
<dbReference type="EMBL" id="AP019377">
    <property type="protein sequence ID" value="BBH93478.1"/>
    <property type="molecule type" value="Genomic_DNA"/>
</dbReference>